<dbReference type="AlphaFoldDB" id="E8R5P1"/>
<gene>
    <name evidence="2" type="ordered locus">Isop_1204</name>
</gene>
<keyword evidence="1" id="KW-1133">Transmembrane helix</keyword>
<dbReference type="STRING" id="575540.Isop_1204"/>
<sequence>MKRFLYLLHRRCGLIVALPVVFWTLSGILHPTMSWLRPVPATMTPLPIILTESDLSYDLGETLQRHGVGLIQSASLVTDGERTLIRVVPADGSEPRHFDLRDGSERPNGEAAWAERLARHYAGEPNAAVVSNTVLTHFVPEYREINQYMPVRRVEFDRADRLRVYLDPQSGALGSLVDRTRGWLTQGFAWFHNWTFLDEVVPSWIRPVALVGLSILALISGVSGLLTYSLVRTKIGKAAQAGGLPIRTRLRLAHRTLGVLISLAFVMFAASGLHHALHKEIRTPQPDTSANGPALDPSTFAVGLKEAYRLASETGPIVNLAIVSLPDGPAYRFAHPVARSPKPLEPASGSDQSAPSPLPVATYIHAQTGTKLSSQSDLVLAQRLATEWTGYPADLIVSSELVATFSMDYPMIFRRLPVVKVTFDTPNRETLFIDPAWGVLARHLVSEDIPPALTFHFLHKWHFLDFMGKDARDGVMVAFCGGIALATGLGAATWCTGLRRRGHRNPAA</sequence>
<keyword evidence="3" id="KW-1185">Reference proteome</keyword>
<evidence type="ECO:0008006" key="4">
    <source>
        <dbReference type="Google" id="ProtNLM"/>
    </source>
</evidence>
<accession>E8R5P1</accession>
<dbReference type="EMBL" id="CP002353">
    <property type="protein sequence ID" value="ADV61790.1"/>
    <property type="molecule type" value="Genomic_DNA"/>
</dbReference>
<feature type="transmembrane region" description="Helical" evidence="1">
    <location>
        <begin position="204"/>
        <end position="231"/>
    </location>
</feature>
<dbReference type="Proteomes" id="UP000008631">
    <property type="component" value="Chromosome"/>
</dbReference>
<dbReference type="HOGENOM" id="CLU_043919_0_0_0"/>
<evidence type="ECO:0000313" key="2">
    <source>
        <dbReference type="EMBL" id="ADV61790.1"/>
    </source>
</evidence>
<dbReference type="InterPro" id="IPR005625">
    <property type="entry name" value="PepSY-ass_TM"/>
</dbReference>
<dbReference type="KEGG" id="ipa:Isop_1204"/>
<name>E8R5P1_ISOPI</name>
<dbReference type="RefSeq" id="WP_013564079.1">
    <property type="nucleotide sequence ID" value="NC_014962.1"/>
</dbReference>
<dbReference type="OrthoDB" id="9806195at2"/>
<evidence type="ECO:0000256" key="1">
    <source>
        <dbReference type="SAM" id="Phobius"/>
    </source>
</evidence>
<keyword evidence="1" id="KW-0812">Transmembrane</keyword>
<dbReference type="InParanoid" id="E8R5P1"/>
<reference key="1">
    <citation type="submission" date="2010-11" db="EMBL/GenBank/DDBJ databases">
        <title>The complete sequence of chromosome of Isophaera pallida ATCC 43644.</title>
        <authorList>
            <consortium name="US DOE Joint Genome Institute (JGI-PGF)"/>
            <person name="Lucas S."/>
            <person name="Copeland A."/>
            <person name="Lapidus A."/>
            <person name="Bruce D."/>
            <person name="Goodwin L."/>
            <person name="Pitluck S."/>
            <person name="Kyrpides N."/>
            <person name="Mavromatis K."/>
            <person name="Pagani I."/>
            <person name="Ivanova N."/>
            <person name="Saunders E."/>
            <person name="Brettin T."/>
            <person name="Detter J.C."/>
            <person name="Han C."/>
            <person name="Tapia R."/>
            <person name="Land M."/>
            <person name="Hauser L."/>
            <person name="Markowitz V."/>
            <person name="Cheng J.-F."/>
            <person name="Hugenholtz P."/>
            <person name="Woyke T."/>
            <person name="Wu D."/>
            <person name="Eisen J.A."/>
        </authorList>
    </citation>
    <scope>NUCLEOTIDE SEQUENCE</scope>
    <source>
        <strain>ATCC 43644</strain>
    </source>
</reference>
<organism evidence="2 3">
    <name type="scientific">Isosphaera pallida (strain ATCC 43644 / DSM 9630 / IS1B)</name>
    <dbReference type="NCBI Taxonomy" id="575540"/>
    <lineage>
        <taxon>Bacteria</taxon>
        <taxon>Pseudomonadati</taxon>
        <taxon>Planctomycetota</taxon>
        <taxon>Planctomycetia</taxon>
        <taxon>Isosphaerales</taxon>
        <taxon>Isosphaeraceae</taxon>
        <taxon>Isosphaera</taxon>
    </lineage>
</organism>
<dbReference type="eggNOG" id="COG3182">
    <property type="taxonomic scope" value="Bacteria"/>
</dbReference>
<feature type="transmembrane region" description="Helical" evidence="1">
    <location>
        <begin position="12"/>
        <end position="30"/>
    </location>
</feature>
<proteinExistence type="predicted"/>
<dbReference type="Pfam" id="PF03929">
    <property type="entry name" value="PepSY_TM"/>
    <property type="match status" value="1"/>
</dbReference>
<feature type="transmembrane region" description="Helical" evidence="1">
    <location>
        <begin position="252"/>
        <end position="273"/>
    </location>
</feature>
<reference evidence="2 3" key="2">
    <citation type="journal article" date="2011" name="Stand. Genomic Sci.">
        <title>Complete genome sequence of Isosphaera pallida type strain (IS1B).</title>
        <authorList>
            <consortium name="US DOE Joint Genome Institute (JGI-PGF)"/>
            <person name="Goker M."/>
            <person name="Cleland D."/>
            <person name="Saunders E."/>
            <person name="Lapidus A."/>
            <person name="Nolan M."/>
            <person name="Lucas S."/>
            <person name="Hammon N."/>
            <person name="Deshpande S."/>
            <person name="Cheng J.F."/>
            <person name="Tapia R."/>
            <person name="Han C."/>
            <person name="Goodwin L."/>
            <person name="Pitluck S."/>
            <person name="Liolios K."/>
            <person name="Pagani I."/>
            <person name="Ivanova N."/>
            <person name="Mavromatis K."/>
            <person name="Pati A."/>
            <person name="Chen A."/>
            <person name="Palaniappan K."/>
            <person name="Land M."/>
            <person name="Hauser L."/>
            <person name="Chang Y.J."/>
            <person name="Jeffries C.D."/>
            <person name="Detter J.C."/>
            <person name="Beck B."/>
            <person name="Woyke T."/>
            <person name="Bristow J."/>
            <person name="Eisen J.A."/>
            <person name="Markowitz V."/>
            <person name="Hugenholtz P."/>
            <person name="Kyrpides N.C."/>
            <person name="Klenk H.P."/>
        </authorList>
    </citation>
    <scope>NUCLEOTIDE SEQUENCE [LARGE SCALE GENOMIC DNA]</scope>
    <source>
        <strain evidence="3">ATCC 43644 / DSM 9630 / IS1B</strain>
    </source>
</reference>
<feature type="transmembrane region" description="Helical" evidence="1">
    <location>
        <begin position="475"/>
        <end position="495"/>
    </location>
</feature>
<protein>
    <recommendedName>
        <fullName evidence="4">PepSY-associated TM helix domain protein</fullName>
    </recommendedName>
</protein>
<evidence type="ECO:0000313" key="3">
    <source>
        <dbReference type="Proteomes" id="UP000008631"/>
    </source>
</evidence>
<keyword evidence="1" id="KW-0472">Membrane</keyword>